<dbReference type="Proteomes" id="UP001209486">
    <property type="component" value="Unassembled WGS sequence"/>
</dbReference>
<accession>A0ABD4TYJ5</accession>
<evidence type="ECO:0000313" key="1">
    <source>
        <dbReference type="EMBL" id="MCU9969445.1"/>
    </source>
</evidence>
<organism evidence="1 2">
    <name type="scientific">Mobiluncus mulieris</name>
    <dbReference type="NCBI Taxonomy" id="2052"/>
    <lineage>
        <taxon>Bacteria</taxon>
        <taxon>Bacillati</taxon>
        <taxon>Actinomycetota</taxon>
        <taxon>Actinomycetes</taxon>
        <taxon>Actinomycetales</taxon>
        <taxon>Actinomycetaceae</taxon>
        <taxon>Mobiluncus</taxon>
    </lineage>
</organism>
<proteinExistence type="predicted"/>
<dbReference type="EMBL" id="VSZY01000015">
    <property type="protein sequence ID" value="MCU9969445.1"/>
    <property type="molecule type" value="Genomic_DNA"/>
</dbReference>
<dbReference type="RefSeq" id="WP_004015812.1">
    <property type="nucleotide sequence ID" value="NZ_JABCUX010000001.1"/>
</dbReference>
<comment type="caution">
    <text evidence="1">The sequence shown here is derived from an EMBL/GenBank/DDBJ whole genome shotgun (WGS) entry which is preliminary data.</text>
</comment>
<reference evidence="1 2" key="1">
    <citation type="submission" date="2019-08" db="EMBL/GenBank/DDBJ databases">
        <title>Comparison of rpoB and gyrB Sequences from Mobiluncus Species and Development of a Multiplex PCR Method for Clinical Detection of Mobiluncus curtisii and Mobiluncus mulieris.</title>
        <authorList>
            <person name="Yang L."/>
            <person name="Shen Y."/>
            <person name="Xu G."/>
            <person name="Shu L.-B."/>
            <person name="Hu J."/>
            <person name="Zhang R."/>
            <person name="Wang Y."/>
            <person name="Zhou H.-W."/>
            <person name="Zhang X."/>
        </authorList>
    </citation>
    <scope>NUCLEOTIDE SEQUENCE [LARGE SCALE GENOMIC DNA]</scope>
    <source>
        <strain evidence="1 2">M26</strain>
    </source>
</reference>
<gene>
    <name evidence="1" type="ORF">FYZ43_08600</name>
</gene>
<name>A0ABD4TYJ5_9ACTO</name>
<protein>
    <submittedName>
        <fullName evidence="1">Uncharacterized protein</fullName>
    </submittedName>
</protein>
<evidence type="ECO:0000313" key="2">
    <source>
        <dbReference type="Proteomes" id="UP001209486"/>
    </source>
</evidence>
<sequence length="64" mass="7447">MTCLNFRMNLERQVIMTENGRASRKAIARIRRDLRARTVMKETAPNLVTWVDVIVEDLDEQEAA</sequence>
<dbReference type="AlphaFoldDB" id="A0ABD4TYJ5"/>